<dbReference type="InterPro" id="IPR029069">
    <property type="entry name" value="HotDog_dom_sf"/>
</dbReference>
<dbReference type="PANTHER" id="PTHR42993">
    <property type="entry name" value="MAOC-LIKE DEHYDRATASE DOMAIN-CONTAINING PROTEIN"/>
    <property type="match status" value="1"/>
</dbReference>
<sequence length="155" mass="16958">MPFIDTAFTALQNRLGTEIGVSDWQTVDQKMIDEFGTVTLDRQFIHNDPARAAAESPFGGTIAHGFLILSLASRFAFDSFPNQDGQVMGMNYGFDKVRFLTPVPSGARVRGRFVAKDIIRKSDSQLLQTSAMTVEIEGGAKPALVADWLTLAIFA</sequence>
<dbReference type="EMBL" id="CYRX01000010">
    <property type="protein sequence ID" value="CUH59389.1"/>
    <property type="molecule type" value="Genomic_DNA"/>
</dbReference>
<accession>A0A0P1EWZ8</accession>
<dbReference type="EC" id="4.2.1.17" evidence="2"/>
<dbReference type="GO" id="GO:0004300">
    <property type="term" value="F:enoyl-CoA hydratase activity"/>
    <property type="evidence" value="ECO:0007669"/>
    <property type="project" value="UniProtKB-EC"/>
</dbReference>
<evidence type="ECO:0000259" key="1">
    <source>
        <dbReference type="Pfam" id="PF01575"/>
    </source>
</evidence>
<organism evidence="2 3">
    <name type="scientific">Thalassobacter stenotrophicus</name>
    <dbReference type="NCBI Taxonomy" id="266809"/>
    <lineage>
        <taxon>Bacteria</taxon>
        <taxon>Pseudomonadati</taxon>
        <taxon>Pseudomonadota</taxon>
        <taxon>Alphaproteobacteria</taxon>
        <taxon>Rhodobacterales</taxon>
        <taxon>Roseobacteraceae</taxon>
        <taxon>Thalassobacter</taxon>
    </lineage>
</organism>
<reference evidence="2 3" key="1">
    <citation type="submission" date="2015-09" db="EMBL/GenBank/DDBJ databases">
        <authorList>
            <consortium name="Swine Surveillance"/>
        </authorList>
    </citation>
    <scope>NUCLEOTIDE SEQUENCE [LARGE SCALE GENOMIC DNA]</scope>
    <source>
        <strain evidence="2 3">CECT 5294</strain>
    </source>
</reference>
<protein>
    <submittedName>
        <fullName evidence="2">Putative enoyl-CoA hydratase 1</fullName>
        <ecNumber evidence="2">4.2.1.17</ecNumber>
    </submittedName>
</protein>
<proteinExistence type="predicted"/>
<evidence type="ECO:0000313" key="2">
    <source>
        <dbReference type="EMBL" id="CUH59389.1"/>
    </source>
</evidence>
<dbReference type="CDD" id="cd03450">
    <property type="entry name" value="NodN"/>
    <property type="match status" value="1"/>
</dbReference>
<feature type="domain" description="MaoC-like" evidence="1">
    <location>
        <begin position="12"/>
        <end position="124"/>
    </location>
</feature>
<dbReference type="Pfam" id="PF01575">
    <property type="entry name" value="MaoC_dehydratas"/>
    <property type="match status" value="1"/>
</dbReference>
<dbReference type="InterPro" id="IPR002539">
    <property type="entry name" value="MaoC-like_dom"/>
</dbReference>
<dbReference type="AlphaFoldDB" id="A0A0P1EWZ8"/>
<dbReference type="Gene3D" id="3.10.129.10">
    <property type="entry name" value="Hotdog Thioesterase"/>
    <property type="match status" value="1"/>
</dbReference>
<dbReference type="Proteomes" id="UP000051298">
    <property type="component" value="Unassembled WGS sequence"/>
</dbReference>
<keyword evidence="2" id="KW-0456">Lyase</keyword>
<dbReference type="RefSeq" id="WP_058122610.1">
    <property type="nucleotide sequence ID" value="NZ_CYRX01000010.1"/>
</dbReference>
<dbReference type="SUPFAM" id="SSF54637">
    <property type="entry name" value="Thioesterase/thiol ester dehydrase-isomerase"/>
    <property type="match status" value="1"/>
</dbReference>
<dbReference type="InterPro" id="IPR039375">
    <property type="entry name" value="NodN-like"/>
</dbReference>
<gene>
    <name evidence="2" type="ORF">THS5294_00674</name>
</gene>
<name>A0A0P1EWZ8_9RHOB</name>
<dbReference type="PANTHER" id="PTHR42993:SF1">
    <property type="entry name" value="MAOC-LIKE DEHYDRATASE DOMAIN-CONTAINING PROTEIN"/>
    <property type="match status" value="1"/>
</dbReference>
<evidence type="ECO:0000313" key="3">
    <source>
        <dbReference type="Proteomes" id="UP000051298"/>
    </source>
</evidence>